<protein>
    <recommendedName>
        <fullName evidence="4">Lipoprotein</fullName>
    </recommendedName>
</protein>
<dbReference type="Proteomes" id="UP001596388">
    <property type="component" value="Unassembled WGS sequence"/>
</dbReference>
<reference evidence="2 3" key="1">
    <citation type="journal article" date="2019" name="Int. J. Syst. Evol. Microbiol.">
        <title>The Global Catalogue of Microorganisms (GCM) 10K type strain sequencing project: providing services to taxonomists for standard genome sequencing and annotation.</title>
        <authorList>
            <consortium name="The Broad Institute Genomics Platform"/>
            <consortium name="The Broad Institute Genome Sequencing Center for Infectious Disease"/>
            <person name="Wu L."/>
            <person name="Ma J."/>
        </authorList>
    </citation>
    <scope>NUCLEOTIDE SEQUENCE [LARGE SCALE GENOMIC DNA]</scope>
    <source>
        <strain evidence="2 3">DT55</strain>
    </source>
</reference>
<dbReference type="AlphaFoldDB" id="A0ABD5WV05"/>
<dbReference type="PROSITE" id="PS51257">
    <property type="entry name" value="PROKAR_LIPOPROTEIN"/>
    <property type="match status" value="1"/>
</dbReference>
<proteinExistence type="predicted"/>
<sequence>MFRRTVLATATATLAGCGLAPDPPSTTGFPETLPNAVFAFSWDRDAGVYEIDFVRGNRLTTTNTGALASVVTSDDAESTTLWVGGVPGGPSVGDDSTEPRASFPLTPGATLRVPVERRGDVRVIWTAPDGSRSRVVGQWELTEQPRTDRSTAAASGDATDTAAPTEEP</sequence>
<dbReference type="EMBL" id="JBHTAG010000002">
    <property type="protein sequence ID" value="MFC7096528.1"/>
    <property type="molecule type" value="Genomic_DNA"/>
</dbReference>
<dbReference type="GeneID" id="79269582"/>
<name>A0ABD5WV05_9EURY</name>
<accession>A0ABD5WV05</accession>
<feature type="region of interest" description="Disordered" evidence="1">
    <location>
        <begin position="85"/>
        <end position="104"/>
    </location>
</feature>
<keyword evidence="3" id="KW-1185">Reference proteome</keyword>
<feature type="region of interest" description="Disordered" evidence="1">
    <location>
        <begin position="133"/>
        <end position="168"/>
    </location>
</feature>
<comment type="caution">
    <text evidence="2">The sequence shown here is derived from an EMBL/GenBank/DDBJ whole genome shotgun (WGS) entry which is preliminary data.</text>
</comment>
<evidence type="ECO:0008006" key="4">
    <source>
        <dbReference type="Google" id="ProtNLM"/>
    </source>
</evidence>
<evidence type="ECO:0000256" key="1">
    <source>
        <dbReference type="SAM" id="MobiDB-lite"/>
    </source>
</evidence>
<evidence type="ECO:0000313" key="2">
    <source>
        <dbReference type="EMBL" id="MFC7096528.1"/>
    </source>
</evidence>
<gene>
    <name evidence="2" type="ORF">ACFQKD_04355</name>
</gene>
<feature type="compositionally biased region" description="Low complexity" evidence="1">
    <location>
        <begin position="150"/>
        <end position="168"/>
    </location>
</feature>
<evidence type="ECO:0000313" key="3">
    <source>
        <dbReference type="Proteomes" id="UP001596388"/>
    </source>
</evidence>
<organism evidence="2 3">
    <name type="scientific">Halobaculum marinum</name>
    <dbReference type="NCBI Taxonomy" id="3031996"/>
    <lineage>
        <taxon>Archaea</taxon>
        <taxon>Methanobacteriati</taxon>
        <taxon>Methanobacteriota</taxon>
        <taxon>Stenosarchaea group</taxon>
        <taxon>Halobacteria</taxon>
        <taxon>Halobacteriales</taxon>
        <taxon>Haloferacaceae</taxon>
        <taxon>Halobaculum</taxon>
    </lineage>
</organism>
<dbReference type="RefSeq" id="WP_276239003.1">
    <property type="nucleotide sequence ID" value="NZ_CP119989.1"/>
</dbReference>